<evidence type="ECO:0000313" key="13">
    <source>
        <dbReference type="Proteomes" id="UP000229362"/>
    </source>
</evidence>
<evidence type="ECO:0000256" key="10">
    <source>
        <dbReference type="SAM" id="Phobius"/>
    </source>
</evidence>
<dbReference type="InterPro" id="IPR038354">
    <property type="entry name" value="VKOR_sf"/>
</dbReference>
<comment type="subcellular location">
    <subcellularLocation>
        <location evidence="1">Membrane</location>
        <topology evidence="1">Multi-pass membrane protein</topology>
    </subcellularLocation>
</comment>
<proteinExistence type="inferred from homology"/>
<dbReference type="EMBL" id="PFBZ01000174">
    <property type="protein sequence ID" value="PIT86287.1"/>
    <property type="molecule type" value="Genomic_DNA"/>
</dbReference>
<evidence type="ECO:0000256" key="2">
    <source>
        <dbReference type="ARBA" id="ARBA00006214"/>
    </source>
</evidence>
<sequence length="85" mass="9620">GFLYYLAMSILMVAWFDRKKMIMLKLAALMSIGGFIASLWFTYVQLFILNAICVYCIGSATTSTINFAFGMTIFAKLRNPKIKKS</sequence>
<evidence type="ECO:0000256" key="6">
    <source>
        <dbReference type="ARBA" id="ARBA00023002"/>
    </source>
</evidence>
<keyword evidence="5 10" id="KW-1133">Transmembrane helix</keyword>
<feature type="domain" description="Vitamin K epoxide reductase" evidence="11">
    <location>
        <begin position="1"/>
        <end position="69"/>
    </location>
</feature>
<keyword evidence="9" id="KW-0676">Redox-active center</keyword>
<evidence type="ECO:0000256" key="7">
    <source>
        <dbReference type="ARBA" id="ARBA00023136"/>
    </source>
</evidence>
<dbReference type="Gene3D" id="1.20.1440.130">
    <property type="entry name" value="VKOR domain"/>
    <property type="match status" value="1"/>
</dbReference>
<dbReference type="InterPro" id="IPR012932">
    <property type="entry name" value="VKOR"/>
</dbReference>
<evidence type="ECO:0000313" key="12">
    <source>
        <dbReference type="EMBL" id="PIT86287.1"/>
    </source>
</evidence>
<feature type="non-terminal residue" evidence="12">
    <location>
        <position position="1"/>
    </location>
</feature>
<comment type="caution">
    <text evidence="12">The sequence shown here is derived from an EMBL/GenBank/DDBJ whole genome shotgun (WGS) entry which is preliminary data.</text>
</comment>
<keyword evidence="6" id="KW-0560">Oxidoreductase</keyword>
<keyword evidence="3 10" id="KW-0812">Transmembrane</keyword>
<protein>
    <recommendedName>
        <fullName evidence="11">Vitamin K epoxide reductase domain-containing protein</fullName>
    </recommendedName>
</protein>
<feature type="transmembrane region" description="Helical" evidence="10">
    <location>
        <begin position="47"/>
        <end position="75"/>
    </location>
</feature>
<evidence type="ECO:0000256" key="8">
    <source>
        <dbReference type="ARBA" id="ARBA00023157"/>
    </source>
</evidence>
<keyword evidence="4" id="KW-0874">Quinone</keyword>
<evidence type="ECO:0000256" key="9">
    <source>
        <dbReference type="ARBA" id="ARBA00023284"/>
    </source>
</evidence>
<dbReference type="GO" id="GO:0016020">
    <property type="term" value="C:membrane"/>
    <property type="evidence" value="ECO:0007669"/>
    <property type="project" value="UniProtKB-SubCell"/>
</dbReference>
<name>A0A2M6W0F4_9BACT</name>
<dbReference type="GO" id="GO:0048038">
    <property type="term" value="F:quinone binding"/>
    <property type="evidence" value="ECO:0007669"/>
    <property type="project" value="UniProtKB-KW"/>
</dbReference>
<comment type="similarity">
    <text evidence="2">Belongs to the VKOR family.</text>
</comment>
<evidence type="ECO:0000256" key="4">
    <source>
        <dbReference type="ARBA" id="ARBA00022719"/>
    </source>
</evidence>
<dbReference type="Proteomes" id="UP000229362">
    <property type="component" value="Unassembled WGS sequence"/>
</dbReference>
<organism evidence="12 13">
    <name type="scientific">Candidatus Magasanikbacteria bacterium CG10_big_fil_rev_8_21_14_0_10_43_6</name>
    <dbReference type="NCBI Taxonomy" id="1974650"/>
    <lineage>
        <taxon>Bacteria</taxon>
        <taxon>Candidatus Magasanikiibacteriota</taxon>
    </lineage>
</organism>
<dbReference type="Pfam" id="PF07884">
    <property type="entry name" value="VKOR"/>
    <property type="match status" value="1"/>
</dbReference>
<dbReference type="GO" id="GO:0016491">
    <property type="term" value="F:oxidoreductase activity"/>
    <property type="evidence" value="ECO:0007669"/>
    <property type="project" value="UniProtKB-KW"/>
</dbReference>
<dbReference type="AlphaFoldDB" id="A0A2M6W0F4"/>
<keyword evidence="8" id="KW-1015">Disulfide bond</keyword>
<feature type="transmembrane region" description="Helical" evidence="10">
    <location>
        <begin position="21"/>
        <end position="41"/>
    </location>
</feature>
<reference evidence="13" key="1">
    <citation type="submission" date="2017-09" db="EMBL/GenBank/DDBJ databases">
        <title>Depth-based differentiation of microbial function through sediment-hosted aquifers and enrichment of novel symbionts in the deep terrestrial subsurface.</title>
        <authorList>
            <person name="Probst A.J."/>
            <person name="Ladd B."/>
            <person name="Jarett J.K."/>
            <person name="Geller-Mcgrath D.E."/>
            <person name="Sieber C.M.K."/>
            <person name="Emerson J.B."/>
            <person name="Anantharaman K."/>
            <person name="Thomas B.C."/>
            <person name="Malmstrom R."/>
            <person name="Stieglmeier M."/>
            <person name="Klingl A."/>
            <person name="Woyke T."/>
            <person name="Ryan C.M."/>
            <person name="Banfield J.F."/>
        </authorList>
    </citation>
    <scope>NUCLEOTIDE SEQUENCE [LARGE SCALE GENOMIC DNA]</scope>
</reference>
<evidence type="ECO:0000256" key="5">
    <source>
        <dbReference type="ARBA" id="ARBA00022989"/>
    </source>
</evidence>
<gene>
    <name evidence="12" type="ORF">COU33_04025</name>
</gene>
<evidence type="ECO:0000259" key="11">
    <source>
        <dbReference type="Pfam" id="PF07884"/>
    </source>
</evidence>
<evidence type="ECO:0000256" key="1">
    <source>
        <dbReference type="ARBA" id="ARBA00004141"/>
    </source>
</evidence>
<accession>A0A2M6W0F4</accession>
<evidence type="ECO:0000256" key="3">
    <source>
        <dbReference type="ARBA" id="ARBA00022692"/>
    </source>
</evidence>
<keyword evidence="7 10" id="KW-0472">Membrane</keyword>